<keyword evidence="4 5" id="KW-0687">Ribonucleoprotein</keyword>
<reference evidence="8 9" key="1">
    <citation type="journal article" date="2015" name="Genome Announc.">
        <title>Complete Genome Sequence of Sedimenticola thiotaurini Strain SIP-G1, a Polyphosphate- and Polyhydroxyalkanoate-Accumulating Sulfur-Oxidizing Gammaproteobacterium Isolated from Salt Marsh Sediments.</title>
        <authorList>
            <person name="Flood B.E."/>
            <person name="Jones D.S."/>
            <person name="Bailey J.V."/>
        </authorList>
    </citation>
    <scope>NUCLEOTIDE SEQUENCE [LARGE SCALE GENOMIC DNA]</scope>
    <source>
        <strain evidence="8 9">SIP-G1</strain>
    </source>
</reference>
<gene>
    <name evidence="5" type="primary">rplY</name>
    <name evidence="5" type="synonym">ctc</name>
    <name evidence="8" type="ORF">AAY24_14380</name>
</gene>
<dbReference type="InterPro" id="IPR020056">
    <property type="entry name" value="Rbsml_bL25/Gln-tRNA_synth_N"/>
</dbReference>
<keyword evidence="2 5" id="KW-0694">RNA-binding</keyword>
<dbReference type="InterPro" id="IPR029751">
    <property type="entry name" value="Ribosomal_L25_dom"/>
</dbReference>
<dbReference type="NCBIfam" id="NF004612">
    <property type="entry name" value="PRK05943.1"/>
    <property type="match status" value="1"/>
</dbReference>
<dbReference type="GO" id="GO:0003735">
    <property type="term" value="F:structural constituent of ribosome"/>
    <property type="evidence" value="ECO:0007669"/>
    <property type="project" value="InterPro"/>
</dbReference>
<name>A0A0F7K169_9GAMM</name>
<comment type="subunit">
    <text evidence="5">Part of the 50S ribosomal subunit; part of the 5S rRNA/L5/L18/L25 subcomplex. Contacts the 5S rRNA. Binds to the 5S rRNA independently of L5 and L18.</text>
</comment>
<dbReference type="NCBIfam" id="NF004130">
    <property type="entry name" value="PRK05618.1-5"/>
    <property type="match status" value="1"/>
</dbReference>
<dbReference type="KEGG" id="seds:AAY24_14380"/>
<dbReference type="GO" id="GO:0008097">
    <property type="term" value="F:5S rRNA binding"/>
    <property type="evidence" value="ECO:0007669"/>
    <property type="project" value="InterPro"/>
</dbReference>
<dbReference type="HAMAP" id="MF_01334">
    <property type="entry name" value="Ribosomal_bL25_CTC"/>
    <property type="match status" value="1"/>
</dbReference>
<dbReference type="InterPro" id="IPR001021">
    <property type="entry name" value="Ribosomal_bL25_long"/>
</dbReference>
<dbReference type="InterPro" id="IPR037121">
    <property type="entry name" value="Ribosomal_bL25_C"/>
</dbReference>
<evidence type="ECO:0000259" key="7">
    <source>
        <dbReference type="Pfam" id="PF14693"/>
    </source>
</evidence>
<dbReference type="InterPro" id="IPR020055">
    <property type="entry name" value="Ribosomal_bL25_short"/>
</dbReference>
<comment type="similarity">
    <text evidence="5">Belongs to the bacterial ribosomal protein bL25 family. CTC subfamily.</text>
</comment>
<feature type="domain" description="Large ribosomal subunit protein bL25 L25" evidence="6">
    <location>
        <begin position="7"/>
        <end position="94"/>
    </location>
</feature>
<dbReference type="Gene3D" id="2.40.240.10">
    <property type="entry name" value="Ribosomal Protein L25, Chain P"/>
    <property type="match status" value="1"/>
</dbReference>
<sequence>MKEMFVINVQSRTDTGKGASRRLRRTGLVPGIVYGAHQEPAMISIVHSDLLRHLDHEAFYSHILTLNVDGKPEQVILKDLQRHPARPFVMHADFLRVSAKEKLKTNVPLHFVGEDVAPGVKAGGVVSHLLTEVEVSCLPGDLPEYIEVDISALELGGAVMLSEISLPSGVELPALGQDDAQDVQVVSIHAAHVAVEDEEEDEEGAGAAEE</sequence>
<dbReference type="InterPro" id="IPR011035">
    <property type="entry name" value="Ribosomal_bL25/Gln-tRNA_synth"/>
</dbReference>
<organism evidence="8 9">
    <name type="scientific">Sedimenticola thiotaurini</name>
    <dbReference type="NCBI Taxonomy" id="1543721"/>
    <lineage>
        <taxon>Bacteria</taxon>
        <taxon>Pseudomonadati</taxon>
        <taxon>Pseudomonadota</taxon>
        <taxon>Gammaproteobacteria</taxon>
        <taxon>Chromatiales</taxon>
        <taxon>Sedimenticolaceae</taxon>
        <taxon>Sedimenticola</taxon>
    </lineage>
</organism>
<keyword evidence="1 5" id="KW-0699">rRNA-binding</keyword>
<dbReference type="Pfam" id="PF01386">
    <property type="entry name" value="Ribosomal_L25p"/>
    <property type="match status" value="1"/>
</dbReference>
<dbReference type="Proteomes" id="UP000034410">
    <property type="component" value="Chromosome"/>
</dbReference>
<evidence type="ECO:0000313" key="8">
    <source>
        <dbReference type="EMBL" id="AKH22291.1"/>
    </source>
</evidence>
<dbReference type="NCBIfam" id="NF004128">
    <property type="entry name" value="PRK05618.1-2"/>
    <property type="match status" value="1"/>
</dbReference>
<dbReference type="CDD" id="cd00495">
    <property type="entry name" value="Ribosomal_L25_TL5_CTC"/>
    <property type="match status" value="1"/>
</dbReference>
<dbReference type="OrthoDB" id="9806411at2"/>
<evidence type="ECO:0000256" key="5">
    <source>
        <dbReference type="HAMAP-Rule" id="MF_01334"/>
    </source>
</evidence>
<dbReference type="PANTHER" id="PTHR33284:SF1">
    <property type="entry name" value="RIBOSOMAL PROTEIN L25_GLN-TRNA SYNTHETASE, ANTI-CODON-BINDING DOMAIN-CONTAINING PROTEIN"/>
    <property type="match status" value="1"/>
</dbReference>
<dbReference type="InterPro" id="IPR020930">
    <property type="entry name" value="Ribosomal_uL5_bac-type"/>
</dbReference>
<dbReference type="AlphaFoldDB" id="A0A0F7K169"/>
<comment type="function">
    <text evidence="5">This is one of the proteins that binds to the 5S RNA in the ribosome where it forms part of the central protuberance.</text>
</comment>
<dbReference type="GO" id="GO:0022625">
    <property type="term" value="C:cytosolic large ribosomal subunit"/>
    <property type="evidence" value="ECO:0007669"/>
    <property type="project" value="TreeGrafter"/>
</dbReference>
<keyword evidence="3 5" id="KW-0689">Ribosomal protein</keyword>
<protein>
    <recommendedName>
        <fullName evidence="5">Large ribosomal subunit protein bL25</fullName>
    </recommendedName>
    <alternativeName>
        <fullName evidence="5">General stress protein CTC</fullName>
    </alternativeName>
</protein>
<evidence type="ECO:0000313" key="9">
    <source>
        <dbReference type="Proteomes" id="UP000034410"/>
    </source>
</evidence>
<proteinExistence type="inferred from homology"/>
<dbReference type="Gene3D" id="2.170.120.20">
    <property type="entry name" value="Ribosomal protein L25, beta domain"/>
    <property type="match status" value="1"/>
</dbReference>
<evidence type="ECO:0000256" key="1">
    <source>
        <dbReference type="ARBA" id="ARBA00022730"/>
    </source>
</evidence>
<dbReference type="PATRIC" id="fig|1543721.4.peg.2978"/>
<dbReference type="GO" id="GO:0006412">
    <property type="term" value="P:translation"/>
    <property type="evidence" value="ECO:0007669"/>
    <property type="project" value="UniProtKB-UniRule"/>
</dbReference>
<keyword evidence="9" id="KW-1185">Reference proteome</keyword>
<feature type="domain" description="Large ribosomal subunit protein bL25 beta" evidence="7">
    <location>
        <begin position="102"/>
        <end position="191"/>
    </location>
</feature>
<accession>A0A0F7K169</accession>
<evidence type="ECO:0000256" key="3">
    <source>
        <dbReference type="ARBA" id="ARBA00022980"/>
    </source>
</evidence>
<evidence type="ECO:0000256" key="4">
    <source>
        <dbReference type="ARBA" id="ARBA00023274"/>
    </source>
</evidence>
<evidence type="ECO:0000256" key="2">
    <source>
        <dbReference type="ARBA" id="ARBA00022884"/>
    </source>
</evidence>
<dbReference type="InterPro" id="IPR020057">
    <property type="entry name" value="Ribosomal_bL25_b-dom"/>
</dbReference>
<dbReference type="HAMAP" id="MF_01336">
    <property type="entry name" value="Ribosomal_bL25"/>
    <property type="match status" value="1"/>
</dbReference>
<evidence type="ECO:0000259" key="6">
    <source>
        <dbReference type="Pfam" id="PF01386"/>
    </source>
</evidence>
<dbReference type="Pfam" id="PF14693">
    <property type="entry name" value="Ribosomal_TL5_C"/>
    <property type="match status" value="1"/>
</dbReference>
<dbReference type="PANTHER" id="PTHR33284">
    <property type="entry name" value="RIBOSOMAL PROTEIN L25/GLN-TRNA SYNTHETASE, ANTI-CODON-BINDING DOMAIN-CONTAINING PROTEIN"/>
    <property type="match status" value="1"/>
</dbReference>
<dbReference type="SUPFAM" id="SSF50715">
    <property type="entry name" value="Ribosomal protein L25-like"/>
    <property type="match status" value="1"/>
</dbReference>
<dbReference type="NCBIfam" id="TIGR00731">
    <property type="entry name" value="bL25_bact_ctc"/>
    <property type="match status" value="1"/>
</dbReference>
<dbReference type="RefSeq" id="WP_046861340.1">
    <property type="nucleotide sequence ID" value="NZ_CP011412.1"/>
</dbReference>
<dbReference type="EMBL" id="CP011412">
    <property type="protein sequence ID" value="AKH22291.1"/>
    <property type="molecule type" value="Genomic_DNA"/>
</dbReference>